<protein>
    <submittedName>
        <fullName evidence="2">Uncharacterized protein</fullName>
    </submittedName>
</protein>
<accession>A0AA39TUB9</accession>
<dbReference type="RefSeq" id="XP_060335064.1">
    <property type="nucleotide sequence ID" value="XM_060476862.1"/>
</dbReference>
<evidence type="ECO:0000313" key="2">
    <source>
        <dbReference type="EMBL" id="KAK0463754.1"/>
    </source>
</evidence>
<dbReference type="EMBL" id="JAUEPS010000007">
    <property type="protein sequence ID" value="KAK0463754.1"/>
    <property type="molecule type" value="Genomic_DNA"/>
</dbReference>
<gene>
    <name evidence="2" type="ORF">EV420DRAFT_1638674</name>
</gene>
<name>A0AA39TUB9_ARMTA</name>
<comment type="caution">
    <text evidence="2">The sequence shown here is derived from an EMBL/GenBank/DDBJ whole genome shotgun (WGS) entry which is preliminary data.</text>
</comment>
<feature type="compositionally biased region" description="Low complexity" evidence="1">
    <location>
        <begin position="27"/>
        <end position="38"/>
    </location>
</feature>
<evidence type="ECO:0000256" key="1">
    <source>
        <dbReference type="SAM" id="MobiDB-lite"/>
    </source>
</evidence>
<sequence length="307" mass="34552">MFSRYAVLSEDYDPNKPARPRSLISKPPSVTRRPRRAPTTYRRGQICLFKLSAFTPLAEALDNAEGPLALREGCSLTIRDGSPAAVSSGKERPCIIMDPPAGYKSDKGRRKGHFICVMATFASSGGDYKRFGQLLQRFVVPVEPNAQVLPDSEINALKTNPAWLHPLQWVISYIIFTEQPVRLFRARSDGRSRQLSNTEYNRLSQYCLDQRALWQHDTEENENLRQEMYEELVDWKPDPLDADKASLYSCLSNASGLSIDGSQSLYPASRRGSTLTLDTIFEGTASTYPTFTPEDFPPLPSRVCEVY</sequence>
<dbReference type="GeneID" id="85360410"/>
<dbReference type="AlphaFoldDB" id="A0AA39TUB9"/>
<evidence type="ECO:0000313" key="3">
    <source>
        <dbReference type="Proteomes" id="UP001175211"/>
    </source>
</evidence>
<keyword evidence="3" id="KW-1185">Reference proteome</keyword>
<organism evidence="2 3">
    <name type="scientific">Armillaria tabescens</name>
    <name type="common">Ringless honey mushroom</name>
    <name type="synonym">Agaricus tabescens</name>
    <dbReference type="NCBI Taxonomy" id="1929756"/>
    <lineage>
        <taxon>Eukaryota</taxon>
        <taxon>Fungi</taxon>
        <taxon>Dikarya</taxon>
        <taxon>Basidiomycota</taxon>
        <taxon>Agaricomycotina</taxon>
        <taxon>Agaricomycetes</taxon>
        <taxon>Agaricomycetidae</taxon>
        <taxon>Agaricales</taxon>
        <taxon>Marasmiineae</taxon>
        <taxon>Physalacriaceae</taxon>
        <taxon>Desarmillaria</taxon>
    </lineage>
</organism>
<reference evidence="2" key="1">
    <citation type="submission" date="2023-06" db="EMBL/GenBank/DDBJ databases">
        <authorList>
            <consortium name="Lawrence Berkeley National Laboratory"/>
            <person name="Ahrendt S."/>
            <person name="Sahu N."/>
            <person name="Indic B."/>
            <person name="Wong-Bajracharya J."/>
            <person name="Merenyi Z."/>
            <person name="Ke H.-M."/>
            <person name="Monk M."/>
            <person name="Kocsube S."/>
            <person name="Drula E."/>
            <person name="Lipzen A."/>
            <person name="Balint B."/>
            <person name="Henrissat B."/>
            <person name="Andreopoulos B."/>
            <person name="Martin F.M."/>
            <person name="Harder C.B."/>
            <person name="Rigling D."/>
            <person name="Ford K.L."/>
            <person name="Foster G.D."/>
            <person name="Pangilinan J."/>
            <person name="Papanicolaou A."/>
            <person name="Barry K."/>
            <person name="LaButti K."/>
            <person name="Viragh M."/>
            <person name="Koriabine M."/>
            <person name="Yan M."/>
            <person name="Riley R."/>
            <person name="Champramary S."/>
            <person name="Plett K.L."/>
            <person name="Tsai I.J."/>
            <person name="Slot J."/>
            <person name="Sipos G."/>
            <person name="Plett J."/>
            <person name="Nagy L.G."/>
            <person name="Grigoriev I.V."/>
        </authorList>
    </citation>
    <scope>NUCLEOTIDE SEQUENCE</scope>
    <source>
        <strain evidence="2">CCBAS 213</strain>
    </source>
</reference>
<feature type="region of interest" description="Disordered" evidence="1">
    <location>
        <begin position="11"/>
        <end position="38"/>
    </location>
</feature>
<dbReference type="Proteomes" id="UP001175211">
    <property type="component" value="Unassembled WGS sequence"/>
</dbReference>
<proteinExistence type="predicted"/>